<dbReference type="EMBL" id="JBHSFZ010000018">
    <property type="protein sequence ID" value="MFC4594529.1"/>
    <property type="molecule type" value="Genomic_DNA"/>
</dbReference>
<dbReference type="InterPro" id="IPR021354">
    <property type="entry name" value="DUF2975"/>
</dbReference>
<feature type="transmembrane region" description="Helical" evidence="1">
    <location>
        <begin position="109"/>
        <end position="131"/>
    </location>
</feature>
<dbReference type="RefSeq" id="WP_380804330.1">
    <property type="nucleotide sequence ID" value="NZ_JBHSFZ010000018.1"/>
</dbReference>
<comment type="caution">
    <text evidence="2">The sequence shown here is derived from an EMBL/GenBank/DDBJ whole genome shotgun (WGS) entry which is preliminary data.</text>
</comment>
<accession>A0ABV9F0C6</accession>
<keyword evidence="1" id="KW-1133">Transmembrane helix</keyword>
<evidence type="ECO:0000313" key="2">
    <source>
        <dbReference type="EMBL" id="MFC4594529.1"/>
    </source>
</evidence>
<keyword evidence="3" id="KW-1185">Reference proteome</keyword>
<evidence type="ECO:0000256" key="1">
    <source>
        <dbReference type="SAM" id="Phobius"/>
    </source>
</evidence>
<gene>
    <name evidence="2" type="ORF">ACFO3E_10055</name>
</gene>
<evidence type="ECO:0000313" key="3">
    <source>
        <dbReference type="Proteomes" id="UP001595957"/>
    </source>
</evidence>
<name>A0ABV9F0C6_9SPHN</name>
<reference evidence="3" key="1">
    <citation type="journal article" date="2019" name="Int. J. Syst. Evol. Microbiol.">
        <title>The Global Catalogue of Microorganisms (GCM) 10K type strain sequencing project: providing services to taxonomists for standard genome sequencing and annotation.</title>
        <authorList>
            <consortium name="The Broad Institute Genomics Platform"/>
            <consortium name="The Broad Institute Genome Sequencing Center for Infectious Disease"/>
            <person name="Wu L."/>
            <person name="Ma J."/>
        </authorList>
    </citation>
    <scope>NUCLEOTIDE SEQUENCE [LARGE SCALE GENOMIC DNA]</scope>
    <source>
        <strain evidence="3">NBRC 103632</strain>
    </source>
</reference>
<protein>
    <submittedName>
        <fullName evidence="2">DUF2975 domain-containing protein</fullName>
    </submittedName>
</protein>
<keyword evidence="1" id="KW-0472">Membrane</keyword>
<keyword evidence="1" id="KW-0812">Transmembrane</keyword>
<proteinExistence type="predicted"/>
<dbReference type="Pfam" id="PF11188">
    <property type="entry name" value="DUF2975"/>
    <property type="match status" value="1"/>
</dbReference>
<sequence length="176" mass="19476">MSLHVPARRDPLLAIVQLLLGVSMAAMLFFAVIIALSVPLVLLFREQALEVLVKQGAPSDAIWAVTVVVALAALICLLIYFFLRYLRRIVASVGEGDPFTPANADRLRAMAWLSASVHLLAIPIAVLRHWAVSLSPHFRFDMQTPFSGLFLALILFILARVFREGARMREELDGTV</sequence>
<feature type="transmembrane region" description="Helical" evidence="1">
    <location>
        <begin position="61"/>
        <end position="83"/>
    </location>
</feature>
<feature type="transmembrane region" description="Helical" evidence="1">
    <location>
        <begin position="143"/>
        <end position="162"/>
    </location>
</feature>
<feature type="transmembrane region" description="Helical" evidence="1">
    <location>
        <begin position="12"/>
        <end position="41"/>
    </location>
</feature>
<organism evidence="2 3">
    <name type="scientific">Sphingobium tyrosinilyticum</name>
    <dbReference type="NCBI Taxonomy" id="2715436"/>
    <lineage>
        <taxon>Bacteria</taxon>
        <taxon>Pseudomonadati</taxon>
        <taxon>Pseudomonadota</taxon>
        <taxon>Alphaproteobacteria</taxon>
        <taxon>Sphingomonadales</taxon>
        <taxon>Sphingomonadaceae</taxon>
        <taxon>Sphingobium</taxon>
    </lineage>
</organism>
<dbReference type="Proteomes" id="UP001595957">
    <property type="component" value="Unassembled WGS sequence"/>
</dbReference>